<feature type="chain" id="PRO_5044255914" description="J domain-containing protein" evidence="2">
    <location>
        <begin position="24"/>
        <end position="429"/>
    </location>
</feature>
<dbReference type="EMBL" id="JBGBPQ010000020">
    <property type="protein sequence ID" value="KAL1504204.1"/>
    <property type="molecule type" value="Genomic_DNA"/>
</dbReference>
<dbReference type="InterPro" id="IPR036034">
    <property type="entry name" value="PDZ_sf"/>
</dbReference>
<dbReference type="GO" id="GO:0044183">
    <property type="term" value="F:protein folding chaperone"/>
    <property type="evidence" value="ECO:0007669"/>
    <property type="project" value="TreeGrafter"/>
</dbReference>
<dbReference type="Gene3D" id="1.10.287.110">
    <property type="entry name" value="DnaJ domain"/>
    <property type="match status" value="1"/>
</dbReference>
<protein>
    <recommendedName>
        <fullName evidence="7">J domain-containing protein</fullName>
    </recommendedName>
</protein>
<dbReference type="AlphaFoldDB" id="A0AB34IRW8"/>
<feature type="domain" description="PDZ" evidence="4">
    <location>
        <begin position="199"/>
        <end position="272"/>
    </location>
</feature>
<evidence type="ECO:0008006" key="7">
    <source>
        <dbReference type="Google" id="ProtNLM"/>
    </source>
</evidence>
<dbReference type="PRINTS" id="PR00625">
    <property type="entry name" value="JDOMAIN"/>
</dbReference>
<evidence type="ECO:0000313" key="5">
    <source>
        <dbReference type="EMBL" id="KAL1504204.1"/>
    </source>
</evidence>
<dbReference type="SUPFAM" id="SSF50156">
    <property type="entry name" value="PDZ domain-like"/>
    <property type="match status" value="2"/>
</dbReference>
<evidence type="ECO:0000256" key="1">
    <source>
        <dbReference type="SAM" id="MobiDB-lite"/>
    </source>
</evidence>
<proteinExistence type="predicted"/>
<dbReference type="GO" id="GO:0051082">
    <property type="term" value="F:unfolded protein binding"/>
    <property type="evidence" value="ECO:0007669"/>
    <property type="project" value="TreeGrafter"/>
</dbReference>
<evidence type="ECO:0000259" key="4">
    <source>
        <dbReference type="PROSITE" id="PS50106"/>
    </source>
</evidence>
<dbReference type="GO" id="GO:0051087">
    <property type="term" value="F:protein-folding chaperone binding"/>
    <property type="evidence" value="ECO:0007669"/>
    <property type="project" value="TreeGrafter"/>
</dbReference>
<evidence type="ECO:0000259" key="3">
    <source>
        <dbReference type="PROSITE" id="PS50076"/>
    </source>
</evidence>
<dbReference type="PANTHER" id="PTHR43948:SF10">
    <property type="entry name" value="MRJ, ISOFORM E"/>
    <property type="match status" value="1"/>
</dbReference>
<sequence>MAVRWILLALLLLVSTFVAPADAQRGRQRRVPERPGGKRGASARGTDYYKVLGVPRTADEKAIKKAFRKLSVEWHPDKNPDNKEEAEEKFKEIANAYTVLTDPEKRKIYDMGGEEALKQGGGGGGGAGPGGGMGIDPREIFKQFFGAEGGPESMFSSFSSDGAQFSFGGGGPGGFGGGGGGGGGGGMGTPAPAPSQLHEIRLTKGGAGLGMKVDKENSVIAVTAGGAAEKSGVRVGDVVWEIDGVKLGAGKKLAQVIDSSRLSHTLKVAYMKGEDGQAIEVRMRRPDGGLGLRVDNENVISKILPGGAASEDGRMRVGDKILSVNGISLRGKKLADALPKNSEKLTFRLLPTVVAPAPRQAERGRGGGRSGGRGSPFGAGMRGGGMPGGGGMMGGMDPEMLAQMFGGGGRGAGGRGGGGMMGGGMMGGF</sequence>
<accession>A0AB34IRW8</accession>
<dbReference type="PROSITE" id="PS50106">
    <property type="entry name" value="PDZ"/>
    <property type="match status" value="2"/>
</dbReference>
<feature type="region of interest" description="Disordered" evidence="1">
    <location>
        <begin position="356"/>
        <end position="388"/>
    </location>
</feature>
<feature type="compositionally biased region" description="Gly residues" evidence="1">
    <location>
        <begin position="367"/>
        <end position="388"/>
    </location>
</feature>
<evidence type="ECO:0000256" key="2">
    <source>
        <dbReference type="SAM" id="SignalP"/>
    </source>
</evidence>
<reference evidence="5 6" key="1">
    <citation type="journal article" date="2024" name="Science">
        <title>Giant polyketide synthase enzymes in the biosynthesis of giant marine polyether toxins.</title>
        <authorList>
            <person name="Fallon T.R."/>
            <person name="Shende V.V."/>
            <person name="Wierzbicki I.H."/>
            <person name="Pendleton A.L."/>
            <person name="Watervoot N.F."/>
            <person name="Auber R.P."/>
            <person name="Gonzalez D.J."/>
            <person name="Wisecaver J.H."/>
            <person name="Moore B.S."/>
        </authorList>
    </citation>
    <scope>NUCLEOTIDE SEQUENCE [LARGE SCALE GENOMIC DNA]</scope>
    <source>
        <strain evidence="5 6">12B1</strain>
    </source>
</reference>
<dbReference type="Pfam" id="PF13180">
    <property type="entry name" value="PDZ_2"/>
    <property type="match status" value="1"/>
</dbReference>
<gene>
    <name evidence="5" type="ORF">AB1Y20_010613</name>
</gene>
<dbReference type="Proteomes" id="UP001515480">
    <property type="component" value="Unassembled WGS sequence"/>
</dbReference>
<organism evidence="5 6">
    <name type="scientific">Prymnesium parvum</name>
    <name type="common">Toxic golden alga</name>
    <dbReference type="NCBI Taxonomy" id="97485"/>
    <lineage>
        <taxon>Eukaryota</taxon>
        <taxon>Haptista</taxon>
        <taxon>Haptophyta</taxon>
        <taxon>Prymnesiophyceae</taxon>
        <taxon>Prymnesiales</taxon>
        <taxon>Prymnesiaceae</taxon>
        <taxon>Prymnesium</taxon>
    </lineage>
</organism>
<dbReference type="SUPFAM" id="SSF46565">
    <property type="entry name" value="Chaperone J-domain"/>
    <property type="match status" value="1"/>
</dbReference>
<name>A0AB34IRW8_PRYPA</name>
<dbReference type="InterPro" id="IPR001478">
    <property type="entry name" value="PDZ"/>
</dbReference>
<dbReference type="InterPro" id="IPR036869">
    <property type="entry name" value="J_dom_sf"/>
</dbReference>
<dbReference type="PANTHER" id="PTHR43948">
    <property type="entry name" value="DNAJ HOMOLOG SUBFAMILY B"/>
    <property type="match status" value="1"/>
</dbReference>
<dbReference type="CDD" id="cd06257">
    <property type="entry name" value="DnaJ"/>
    <property type="match status" value="1"/>
</dbReference>
<feature type="compositionally biased region" description="Gly residues" evidence="1">
    <location>
        <begin position="168"/>
        <end position="188"/>
    </location>
</feature>
<dbReference type="Pfam" id="PF00226">
    <property type="entry name" value="DnaJ"/>
    <property type="match status" value="1"/>
</dbReference>
<dbReference type="Pfam" id="PF00595">
    <property type="entry name" value="PDZ"/>
    <property type="match status" value="1"/>
</dbReference>
<feature type="domain" description="J" evidence="3">
    <location>
        <begin position="47"/>
        <end position="113"/>
    </location>
</feature>
<dbReference type="CDD" id="cd00136">
    <property type="entry name" value="PDZ_canonical"/>
    <property type="match status" value="1"/>
</dbReference>
<feature type="domain" description="PDZ" evidence="4">
    <location>
        <begin position="280"/>
        <end position="337"/>
    </location>
</feature>
<dbReference type="GO" id="GO:0005634">
    <property type="term" value="C:nucleus"/>
    <property type="evidence" value="ECO:0007669"/>
    <property type="project" value="TreeGrafter"/>
</dbReference>
<feature type="region of interest" description="Disordered" evidence="1">
    <location>
        <begin position="168"/>
        <end position="191"/>
    </location>
</feature>
<keyword evidence="2" id="KW-0732">Signal</keyword>
<dbReference type="SMART" id="SM00271">
    <property type="entry name" value="DnaJ"/>
    <property type="match status" value="1"/>
</dbReference>
<feature type="signal peptide" evidence="2">
    <location>
        <begin position="1"/>
        <end position="23"/>
    </location>
</feature>
<dbReference type="Gene3D" id="2.30.42.10">
    <property type="match status" value="2"/>
</dbReference>
<dbReference type="PROSITE" id="PS50076">
    <property type="entry name" value="DNAJ_2"/>
    <property type="match status" value="1"/>
</dbReference>
<dbReference type="GO" id="GO:0005737">
    <property type="term" value="C:cytoplasm"/>
    <property type="evidence" value="ECO:0007669"/>
    <property type="project" value="TreeGrafter"/>
</dbReference>
<dbReference type="SMART" id="SM00228">
    <property type="entry name" value="PDZ"/>
    <property type="match status" value="2"/>
</dbReference>
<evidence type="ECO:0000313" key="6">
    <source>
        <dbReference type="Proteomes" id="UP001515480"/>
    </source>
</evidence>
<feature type="region of interest" description="Disordered" evidence="1">
    <location>
        <begin position="23"/>
        <end position="44"/>
    </location>
</feature>
<dbReference type="InterPro" id="IPR001623">
    <property type="entry name" value="DnaJ_domain"/>
</dbReference>
<keyword evidence="6" id="KW-1185">Reference proteome</keyword>
<comment type="caution">
    <text evidence="5">The sequence shown here is derived from an EMBL/GenBank/DDBJ whole genome shotgun (WGS) entry which is preliminary data.</text>
</comment>